<dbReference type="Proteomes" id="UP000095662">
    <property type="component" value="Unassembled WGS sequence"/>
</dbReference>
<dbReference type="Pfam" id="PF08220">
    <property type="entry name" value="HTH_DeoR"/>
    <property type="match status" value="1"/>
</dbReference>
<evidence type="ECO:0000256" key="1">
    <source>
        <dbReference type="ARBA" id="ARBA00023015"/>
    </source>
</evidence>
<dbReference type="SMART" id="SM00420">
    <property type="entry name" value="HTH_DEOR"/>
    <property type="match status" value="1"/>
</dbReference>
<evidence type="ECO:0000256" key="2">
    <source>
        <dbReference type="ARBA" id="ARBA00023163"/>
    </source>
</evidence>
<dbReference type="InterPro" id="IPR050313">
    <property type="entry name" value="Carb_Metab_HTH_regulators"/>
</dbReference>
<dbReference type="InterPro" id="IPR036390">
    <property type="entry name" value="WH_DNA-bd_sf"/>
</dbReference>
<sequence>MLTEERHSMIIKAVNERASVTIAELSEILNVSASTVKRDLIILANEGKIIKVRGGAMSKNDSFSSVEKNVEEKSAICTEEKNSIAGYAAKLIEKGDFVFLDAGTTTEKMIDHLTVRDVTFVTNGFIHAKKLAVKGYKVFITGGEIKASTEAIVGAECVLTLKNYNFTKCFMGTNGISLTAGFTTPDVNEAKVKAAAIESSREVFVLADHSKFDEVSSATFAGLGKAVIITDMIPNRKYKEAADITEVGQ</sequence>
<evidence type="ECO:0000259" key="3">
    <source>
        <dbReference type="PROSITE" id="PS51000"/>
    </source>
</evidence>
<keyword evidence="2" id="KW-0804">Transcription</keyword>
<dbReference type="Gene3D" id="1.10.10.10">
    <property type="entry name" value="Winged helix-like DNA-binding domain superfamily/Winged helix DNA-binding domain"/>
    <property type="match status" value="1"/>
</dbReference>
<dbReference type="GO" id="GO:0003700">
    <property type="term" value="F:DNA-binding transcription factor activity"/>
    <property type="evidence" value="ECO:0007669"/>
    <property type="project" value="InterPro"/>
</dbReference>
<organism evidence="4 5">
    <name type="scientific">[Eubacterium] siraeum</name>
    <dbReference type="NCBI Taxonomy" id="39492"/>
    <lineage>
        <taxon>Bacteria</taxon>
        <taxon>Bacillati</taxon>
        <taxon>Bacillota</taxon>
        <taxon>Clostridia</taxon>
        <taxon>Eubacteriales</taxon>
        <taxon>Oscillospiraceae</taxon>
        <taxon>Oscillospiraceae incertae sedis</taxon>
    </lineage>
</organism>
<accession>A0A174ZK61</accession>
<dbReference type="PANTHER" id="PTHR30363">
    <property type="entry name" value="HTH-TYPE TRANSCRIPTIONAL REGULATOR SRLR-RELATED"/>
    <property type="match status" value="1"/>
</dbReference>
<dbReference type="InterPro" id="IPR037171">
    <property type="entry name" value="NagB/RpiA_transferase-like"/>
</dbReference>
<dbReference type="Gene3D" id="3.40.50.1360">
    <property type="match status" value="1"/>
</dbReference>
<dbReference type="SUPFAM" id="SSF46785">
    <property type="entry name" value="Winged helix' DNA-binding domain"/>
    <property type="match status" value="1"/>
</dbReference>
<name>A0A174ZK61_9FIRM</name>
<dbReference type="InterPro" id="IPR014036">
    <property type="entry name" value="DeoR-like_C"/>
</dbReference>
<dbReference type="Pfam" id="PF00455">
    <property type="entry name" value="DeoRC"/>
    <property type="match status" value="1"/>
</dbReference>
<keyword evidence="1" id="KW-0805">Transcription regulation</keyword>
<dbReference type="InterPro" id="IPR036388">
    <property type="entry name" value="WH-like_DNA-bd_sf"/>
</dbReference>
<dbReference type="SUPFAM" id="SSF100950">
    <property type="entry name" value="NagB/RpiA/CoA transferase-like"/>
    <property type="match status" value="1"/>
</dbReference>
<dbReference type="PANTHER" id="PTHR30363:SF56">
    <property type="entry name" value="TRANSCRIPTIONAL REGULATOR, DEOR FAMILY"/>
    <property type="match status" value="1"/>
</dbReference>
<dbReference type="EMBL" id="CZBY01000005">
    <property type="protein sequence ID" value="CUQ84536.1"/>
    <property type="molecule type" value="Genomic_DNA"/>
</dbReference>
<dbReference type="AlphaFoldDB" id="A0A174ZK61"/>
<dbReference type="InterPro" id="IPR001034">
    <property type="entry name" value="DeoR_HTH"/>
</dbReference>
<gene>
    <name evidence="4" type="primary">glcR</name>
    <name evidence="4" type="ORF">ERS852540_00925</name>
</gene>
<reference evidence="4 5" key="1">
    <citation type="submission" date="2015-09" db="EMBL/GenBank/DDBJ databases">
        <authorList>
            <consortium name="Pathogen Informatics"/>
        </authorList>
    </citation>
    <scope>NUCLEOTIDE SEQUENCE [LARGE SCALE GENOMIC DNA]</scope>
    <source>
        <strain evidence="4 5">2789STDY5834928</strain>
    </source>
</reference>
<dbReference type="PROSITE" id="PS51000">
    <property type="entry name" value="HTH_DEOR_2"/>
    <property type="match status" value="1"/>
</dbReference>
<feature type="domain" description="HTH deoR-type" evidence="3">
    <location>
        <begin position="3"/>
        <end position="58"/>
    </location>
</feature>
<protein>
    <submittedName>
        <fullName evidence="4">HTH-type transcriptional repressor glcR</fullName>
    </submittedName>
</protein>
<dbReference type="STRING" id="39492.ERS852540_00925"/>
<dbReference type="SMART" id="SM01134">
    <property type="entry name" value="DeoRC"/>
    <property type="match status" value="1"/>
</dbReference>
<evidence type="ECO:0000313" key="5">
    <source>
        <dbReference type="Proteomes" id="UP000095662"/>
    </source>
</evidence>
<proteinExistence type="predicted"/>
<dbReference type="PRINTS" id="PR00037">
    <property type="entry name" value="HTHLACR"/>
</dbReference>
<evidence type="ECO:0000313" key="4">
    <source>
        <dbReference type="EMBL" id="CUQ84536.1"/>
    </source>
</evidence>
<dbReference type="OrthoDB" id="9797223at2"/>